<name>A0A099YFQ4_LIMMU</name>
<dbReference type="InterPro" id="IPR036291">
    <property type="entry name" value="NAD(P)-bd_dom_sf"/>
</dbReference>
<evidence type="ECO:0000313" key="3">
    <source>
        <dbReference type="Proteomes" id="UP000030001"/>
    </source>
</evidence>
<dbReference type="PANTHER" id="PTHR15020:SF50">
    <property type="entry name" value="UPF0659 PROTEIN YMR090W"/>
    <property type="match status" value="1"/>
</dbReference>
<protein>
    <submittedName>
        <fullName evidence="2">NAD-dependent dehydratase</fullName>
    </submittedName>
</protein>
<sequence>MKVFVAGATGRVGQAVVTELRKAGHEVVAGARHPEKISQPDVLKVKLDLHASITELQKALGQVDAVIFAAGSRGKDLLQVDLNGSVKLAEASRQNGIKRFIQLSSAFALEQDKWAAIPALKAITDYNIAKFYADRWLIDHPGLDWTIIQAGVLDERPATGMVALNDGSSGHNAIPDVAAVLVKTLEHPNTIGKVIMMHDGSQSIDAALSSLK</sequence>
<dbReference type="Proteomes" id="UP000030001">
    <property type="component" value="Unassembled WGS sequence"/>
</dbReference>
<organism evidence="2 3">
    <name type="scientific">Limosilactobacillus mucosae</name>
    <name type="common">Lactobacillus mucosae</name>
    <dbReference type="NCBI Taxonomy" id="97478"/>
    <lineage>
        <taxon>Bacteria</taxon>
        <taxon>Bacillati</taxon>
        <taxon>Bacillota</taxon>
        <taxon>Bacilli</taxon>
        <taxon>Lactobacillales</taxon>
        <taxon>Lactobacillaceae</taxon>
        <taxon>Limosilactobacillus</taxon>
    </lineage>
</organism>
<reference evidence="2 3" key="1">
    <citation type="submission" date="2014-09" db="EMBL/GenBank/DDBJ databases">
        <title>Lactobacillus mucosae CRL573 Genome Sequencing.</title>
        <authorList>
            <person name="Bleckwedel J."/>
            <person name="Teran L.C."/>
            <person name="Bonacina J."/>
            <person name="Saavedra L."/>
            <person name="Mozzi F.B."/>
            <person name="Raya R.R."/>
        </authorList>
    </citation>
    <scope>NUCLEOTIDE SEQUENCE [LARGE SCALE GENOMIC DNA]</scope>
    <source>
        <strain evidence="2 3">CRL573</strain>
    </source>
</reference>
<dbReference type="EMBL" id="JROC01000023">
    <property type="protein sequence ID" value="KGL67395.1"/>
    <property type="molecule type" value="Genomic_DNA"/>
</dbReference>
<dbReference type="Gene3D" id="3.40.50.720">
    <property type="entry name" value="NAD(P)-binding Rossmann-like Domain"/>
    <property type="match status" value="1"/>
</dbReference>
<feature type="domain" description="NAD(P)-binding" evidence="1">
    <location>
        <begin position="7"/>
        <end position="188"/>
    </location>
</feature>
<gene>
    <name evidence="2" type="ORF">LX03_01835</name>
</gene>
<evidence type="ECO:0000313" key="2">
    <source>
        <dbReference type="EMBL" id="KGL67395.1"/>
    </source>
</evidence>
<dbReference type="PANTHER" id="PTHR15020">
    <property type="entry name" value="FLAVIN REDUCTASE-RELATED"/>
    <property type="match status" value="1"/>
</dbReference>
<dbReference type="Pfam" id="PF13460">
    <property type="entry name" value="NAD_binding_10"/>
    <property type="match status" value="1"/>
</dbReference>
<dbReference type="AlphaFoldDB" id="A0A099YFQ4"/>
<dbReference type="InterPro" id="IPR016040">
    <property type="entry name" value="NAD(P)-bd_dom"/>
</dbReference>
<proteinExistence type="predicted"/>
<evidence type="ECO:0000259" key="1">
    <source>
        <dbReference type="Pfam" id="PF13460"/>
    </source>
</evidence>
<accession>A0A099YFQ4</accession>
<dbReference type="SUPFAM" id="SSF51735">
    <property type="entry name" value="NAD(P)-binding Rossmann-fold domains"/>
    <property type="match status" value="1"/>
</dbReference>
<comment type="caution">
    <text evidence="2">The sequence shown here is derived from an EMBL/GenBank/DDBJ whole genome shotgun (WGS) entry which is preliminary data.</text>
</comment>